<organism evidence="8 9">
    <name type="scientific">Lithospermum erythrorhizon</name>
    <name type="common">Purple gromwell</name>
    <name type="synonym">Lithospermum officinale var. erythrorhizon</name>
    <dbReference type="NCBI Taxonomy" id="34254"/>
    <lineage>
        <taxon>Eukaryota</taxon>
        <taxon>Viridiplantae</taxon>
        <taxon>Streptophyta</taxon>
        <taxon>Embryophyta</taxon>
        <taxon>Tracheophyta</taxon>
        <taxon>Spermatophyta</taxon>
        <taxon>Magnoliopsida</taxon>
        <taxon>eudicotyledons</taxon>
        <taxon>Gunneridae</taxon>
        <taxon>Pentapetalae</taxon>
        <taxon>asterids</taxon>
        <taxon>lamiids</taxon>
        <taxon>Boraginales</taxon>
        <taxon>Boraginaceae</taxon>
        <taxon>Boraginoideae</taxon>
        <taxon>Lithospermeae</taxon>
        <taxon>Lithospermum</taxon>
    </lineage>
</organism>
<dbReference type="GO" id="GO:0016207">
    <property type="term" value="F:4-coumarate-CoA ligase activity"/>
    <property type="evidence" value="ECO:0007669"/>
    <property type="project" value="UniProtKB-EC"/>
</dbReference>
<reference evidence="8 9" key="1">
    <citation type="submission" date="2024-01" db="EMBL/GenBank/DDBJ databases">
        <title>The complete chloroplast genome sequence of Lithospermum erythrorhizon: insights into the phylogenetic relationship among Boraginaceae species and the maternal lineages of purple gromwells.</title>
        <authorList>
            <person name="Okada T."/>
            <person name="Watanabe K."/>
        </authorList>
    </citation>
    <scope>NUCLEOTIDE SEQUENCE [LARGE SCALE GENOMIC DNA]</scope>
</reference>
<dbReference type="InterPro" id="IPR020845">
    <property type="entry name" value="AMP-binding_CS"/>
</dbReference>
<dbReference type="SUPFAM" id="SSF56801">
    <property type="entry name" value="Acetyl-CoA synthetase-like"/>
    <property type="match status" value="1"/>
</dbReference>
<gene>
    <name evidence="8" type="ORF">LIER_25556</name>
</gene>
<dbReference type="PANTHER" id="PTHR24096:SF149">
    <property type="entry name" value="AMP-BINDING DOMAIN-CONTAINING PROTEIN-RELATED"/>
    <property type="match status" value="1"/>
</dbReference>
<comment type="similarity">
    <text evidence="2">Belongs to the ATP-dependent AMP-binding enzyme family.</text>
</comment>
<evidence type="ECO:0000256" key="4">
    <source>
        <dbReference type="ARBA" id="ARBA00022598"/>
    </source>
</evidence>
<dbReference type="EMBL" id="BAABME010007719">
    <property type="protein sequence ID" value="GAA0171553.1"/>
    <property type="molecule type" value="Genomic_DNA"/>
</dbReference>
<dbReference type="Pfam" id="PF00501">
    <property type="entry name" value="AMP-binding"/>
    <property type="match status" value="1"/>
</dbReference>
<keyword evidence="4 8" id="KW-0436">Ligase</keyword>
<name>A0AAV3R8E8_LITER</name>
<comment type="catalytic activity">
    <reaction evidence="6">
        <text>(E)-4-coumarate + ATP + CoA = (E)-4-coumaroyl-CoA + AMP + diphosphate</text>
        <dbReference type="Rhea" id="RHEA:19641"/>
        <dbReference type="ChEBI" id="CHEBI:12876"/>
        <dbReference type="ChEBI" id="CHEBI:30616"/>
        <dbReference type="ChEBI" id="CHEBI:33019"/>
        <dbReference type="ChEBI" id="CHEBI:57287"/>
        <dbReference type="ChEBI" id="CHEBI:85008"/>
        <dbReference type="ChEBI" id="CHEBI:456215"/>
        <dbReference type="EC" id="6.2.1.12"/>
    </reaction>
    <physiologicalReaction direction="left-to-right" evidence="6">
        <dbReference type="Rhea" id="RHEA:19642"/>
    </physiologicalReaction>
</comment>
<proteinExistence type="inferred from homology"/>
<evidence type="ECO:0000256" key="2">
    <source>
        <dbReference type="ARBA" id="ARBA00006432"/>
    </source>
</evidence>
<comment type="caution">
    <text evidence="8">The sequence shown here is derived from an EMBL/GenBank/DDBJ whole genome shotgun (WGS) entry which is preliminary data.</text>
</comment>
<dbReference type="Gene3D" id="3.40.50.12780">
    <property type="entry name" value="N-terminal domain of ligase-like"/>
    <property type="match status" value="1"/>
</dbReference>
<evidence type="ECO:0000256" key="3">
    <source>
        <dbReference type="ARBA" id="ARBA00012959"/>
    </source>
</evidence>
<dbReference type="AlphaFoldDB" id="A0AAV3R8E8"/>
<sequence>METKEIQEFIFKSPLPDITLKNHLPLHTYIFQNISQFRSSQCLINSVTGEIFTYDDVEVATKKVAIGFRNKLGIQKGDVIMILLHNSPEFVFSFLGASFCGAISTTANPLYTIQEIGKQAKGSRAKVIITHACYVEKVRDFAQENDVKIVCVDDSTPEGCFSFCELKEINENDELPEVDINPDEDLVALPYSSGTTGLPKGVMLTHKNLVSSVSVLVDGENPNMNFHKEDSIICVLPLFHIYCLNSVFLTALRVGATLVIMQKFDINNCMEVVEKYKVTITPFVPPILLAIIKSELADKYDLSSIRMVQSGGAPLGKELEDAIRTKLPSAVLGQVS</sequence>
<keyword evidence="9" id="KW-1185">Reference proteome</keyword>
<accession>A0AAV3R8E8</accession>
<evidence type="ECO:0000313" key="9">
    <source>
        <dbReference type="Proteomes" id="UP001454036"/>
    </source>
</evidence>
<dbReference type="Proteomes" id="UP001454036">
    <property type="component" value="Unassembled WGS sequence"/>
</dbReference>
<dbReference type="InterPro" id="IPR000873">
    <property type="entry name" value="AMP-dep_synth/lig_dom"/>
</dbReference>
<evidence type="ECO:0000256" key="6">
    <source>
        <dbReference type="ARBA" id="ARBA00034252"/>
    </source>
</evidence>
<comment type="pathway">
    <text evidence="1">Phytoalexin biosynthesis; 3,4',5-trihydroxystilbene biosynthesis; 3,4',5-trihydroxystilbene from trans-4-coumarate: step 1/2.</text>
</comment>
<evidence type="ECO:0000256" key="1">
    <source>
        <dbReference type="ARBA" id="ARBA00004930"/>
    </source>
</evidence>
<keyword evidence="5" id="KW-0587">Phenylpropanoid metabolism</keyword>
<evidence type="ECO:0000256" key="5">
    <source>
        <dbReference type="ARBA" id="ARBA00023051"/>
    </source>
</evidence>
<evidence type="ECO:0000259" key="7">
    <source>
        <dbReference type="Pfam" id="PF00501"/>
    </source>
</evidence>
<dbReference type="InterPro" id="IPR042099">
    <property type="entry name" value="ANL_N_sf"/>
</dbReference>
<dbReference type="GO" id="GO:0009698">
    <property type="term" value="P:phenylpropanoid metabolic process"/>
    <property type="evidence" value="ECO:0007669"/>
    <property type="project" value="UniProtKB-KW"/>
</dbReference>
<dbReference type="EC" id="6.2.1.12" evidence="3"/>
<dbReference type="PROSITE" id="PS00455">
    <property type="entry name" value="AMP_BINDING"/>
    <property type="match status" value="1"/>
</dbReference>
<feature type="domain" description="AMP-dependent synthetase/ligase" evidence="7">
    <location>
        <begin position="35"/>
        <end position="329"/>
    </location>
</feature>
<dbReference type="PANTHER" id="PTHR24096">
    <property type="entry name" value="LONG-CHAIN-FATTY-ACID--COA LIGASE"/>
    <property type="match status" value="1"/>
</dbReference>
<evidence type="ECO:0000313" key="8">
    <source>
        <dbReference type="EMBL" id="GAA0171553.1"/>
    </source>
</evidence>
<protein>
    <recommendedName>
        <fullName evidence="3">4-coumarate--CoA ligase</fullName>
        <ecNumber evidence="3">6.2.1.12</ecNumber>
    </recommendedName>
</protein>